<reference evidence="1 2" key="1">
    <citation type="submission" date="2018-01" db="EMBL/GenBank/DDBJ databases">
        <title>A novel member of the phylum Bacteroidetes isolated from glacier ice.</title>
        <authorList>
            <person name="Liu Q."/>
            <person name="Xin Y.-H."/>
        </authorList>
    </citation>
    <scope>NUCLEOTIDE SEQUENCE [LARGE SCALE GENOMIC DNA]</scope>
    <source>
        <strain evidence="1 2">RB1R16</strain>
    </source>
</reference>
<organism evidence="1 2">
    <name type="scientific">Flavipsychrobacter stenotrophus</name>
    <dbReference type="NCBI Taxonomy" id="2077091"/>
    <lineage>
        <taxon>Bacteria</taxon>
        <taxon>Pseudomonadati</taxon>
        <taxon>Bacteroidota</taxon>
        <taxon>Chitinophagia</taxon>
        <taxon>Chitinophagales</taxon>
        <taxon>Chitinophagaceae</taxon>
        <taxon>Flavipsychrobacter</taxon>
    </lineage>
</organism>
<comment type="caution">
    <text evidence="1">The sequence shown here is derived from an EMBL/GenBank/DDBJ whole genome shotgun (WGS) entry which is preliminary data.</text>
</comment>
<dbReference type="AlphaFoldDB" id="A0A2S7SR54"/>
<gene>
    <name evidence="1" type="ORF">CJD36_020145</name>
</gene>
<sequence>SSDFEDSHPVNIIGYRLFVYDILNNERAPFFRMSEGLGSQNKFQINNKNTLLNWCSTAPLITMTTVIEPLI</sequence>
<name>A0A2S7SR54_9BACT</name>
<feature type="non-terminal residue" evidence="1">
    <location>
        <position position="1"/>
    </location>
</feature>
<accession>A0A2S7SR54</accession>
<evidence type="ECO:0000313" key="2">
    <source>
        <dbReference type="Proteomes" id="UP000239872"/>
    </source>
</evidence>
<keyword evidence="2" id="KW-1185">Reference proteome</keyword>
<dbReference type="EMBL" id="PPSL01000007">
    <property type="protein sequence ID" value="PQJ09111.1"/>
    <property type="molecule type" value="Genomic_DNA"/>
</dbReference>
<proteinExistence type="predicted"/>
<dbReference type="RefSeq" id="WP_205685658.1">
    <property type="nucleotide sequence ID" value="NZ_PPSL01000007.1"/>
</dbReference>
<protein>
    <submittedName>
        <fullName evidence="1">Uncharacterized protein</fullName>
    </submittedName>
</protein>
<evidence type="ECO:0000313" key="1">
    <source>
        <dbReference type="EMBL" id="PQJ09111.1"/>
    </source>
</evidence>
<dbReference type="Proteomes" id="UP000239872">
    <property type="component" value="Unassembled WGS sequence"/>
</dbReference>